<keyword evidence="7 17" id="KW-0808">Transferase</keyword>
<dbReference type="GO" id="GO:0005886">
    <property type="term" value="C:plasma membrane"/>
    <property type="evidence" value="ECO:0007669"/>
    <property type="project" value="UniProtKB-SubCell"/>
</dbReference>
<dbReference type="GO" id="GO:0032153">
    <property type="term" value="C:cell division site"/>
    <property type="evidence" value="ECO:0007669"/>
    <property type="project" value="UniProtKB-UniRule"/>
</dbReference>
<evidence type="ECO:0000313" key="18">
    <source>
        <dbReference type="EMBL" id="TCT23054.1"/>
    </source>
</evidence>
<comment type="similarity">
    <text evidence="15 17">Belongs to the SEDS family. FtsW subfamily.</text>
</comment>
<sequence length="406" mass="43861">MIGVAPKPTAAAARSSRGALRRRDRIQPMDFPLLICALGLLAFGFVMVSSASMSIAEKCCNDPFYYILRHGFALGLALTAGVLTYSVPLETWERSGTWIFLAFVLVLVLVLVPGIGRTVNGATRWIPLGPLNIQPSEFIKLFAIVYVAGYLVRHADSVANHISGFIRPMILIGIAAALILMQPDFGTTSVMLATVMGMLFLGGVSVLPFVLLLGVVGMGLVALVIFSPYRWARVTSFLDPWQDPFSSGYQLSQALIAFGRGEWLGVGLGNGIQKQFFLPEAHTDFLASVIGEEFGLVGVLALIAAFVFLCWRAFQIGVRAEALKKPFAAYVAQGIALWLGLQAFVNLGVNVGLLPTKGLTLPFLSYGSNSLIVGCMAVAILMRIDFTMRQLEIEAGAKRGLRWARA</sequence>
<evidence type="ECO:0000256" key="10">
    <source>
        <dbReference type="ARBA" id="ARBA00022984"/>
    </source>
</evidence>
<keyword evidence="12 17" id="KW-0472">Membrane</keyword>
<reference evidence="18 19" key="1">
    <citation type="submission" date="2019-03" db="EMBL/GenBank/DDBJ databases">
        <title>Genomic Encyclopedia of Type Strains, Phase IV (KMG-IV): sequencing the most valuable type-strain genomes for metagenomic binning, comparative biology and taxonomic classification.</title>
        <authorList>
            <person name="Goeker M."/>
        </authorList>
    </citation>
    <scope>NUCLEOTIDE SEQUENCE [LARGE SCALE GENOMIC DNA]</scope>
    <source>
        <strain evidence="18 19">DSM 13587</strain>
    </source>
</reference>
<keyword evidence="4 17" id="KW-0997">Cell inner membrane</keyword>
<feature type="transmembrane region" description="Helical" evidence="17">
    <location>
        <begin position="326"/>
        <end position="349"/>
    </location>
</feature>
<dbReference type="PANTHER" id="PTHR30474:SF2">
    <property type="entry name" value="PEPTIDOGLYCAN GLYCOSYLTRANSFERASE FTSW-RELATED"/>
    <property type="match status" value="1"/>
</dbReference>
<evidence type="ECO:0000256" key="9">
    <source>
        <dbReference type="ARBA" id="ARBA00022960"/>
    </source>
</evidence>
<feature type="transmembrane region" description="Helical" evidence="17">
    <location>
        <begin position="135"/>
        <end position="152"/>
    </location>
</feature>
<feature type="transmembrane region" description="Helical" evidence="17">
    <location>
        <begin position="361"/>
        <end position="382"/>
    </location>
</feature>
<feature type="transmembrane region" description="Helical" evidence="17">
    <location>
        <begin position="66"/>
        <end position="85"/>
    </location>
</feature>
<name>A0A4R3N2U4_9GAMM</name>
<evidence type="ECO:0000256" key="11">
    <source>
        <dbReference type="ARBA" id="ARBA00022989"/>
    </source>
</evidence>
<dbReference type="GO" id="GO:0071555">
    <property type="term" value="P:cell wall organization"/>
    <property type="evidence" value="ECO:0007669"/>
    <property type="project" value="UniProtKB-KW"/>
</dbReference>
<keyword evidence="19" id="KW-1185">Reference proteome</keyword>
<evidence type="ECO:0000256" key="2">
    <source>
        <dbReference type="ARBA" id="ARBA00004752"/>
    </source>
</evidence>
<comment type="catalytic activity">
    <reaction evidence="16 17">
        <text>[GlcNAc-(1-&gt;4)-Mur2Ac(oyl-L-Ala-gamma-D-Glu-L-Lys-D-Ala-D-Ala)](n)-di-trans,octa-cis-undecaprenyl diphosphate + beta-D-GlcNAc-(1-&gt;4)-Mur2Ac(oyl-L-Ala-gamma-D-Glu-L-Lys-D-Ala-D-Ala)-di-trans,octa-cis-undecaprenyl diphosphate = [GlcNAc-(1-&gt;4)-Mur2Ac(oyl-L-Ala-gamma-D-Glu-L-Lys-D-Ala-D-Ala)](n+1)-di-trans,octa-cis-undecaprenyl diphosphate + di-trans,octa-cis-undecaprenyl diphosphate + H(+)</text>
        <dbReference type="Rhea" id="RHEA:23708"/>
        <dbReference type="Rhea" id="RHEA-COMP:9602"/>
        <dbReference type="Rhea" id="RHEA-COMP:9603"/>
        <dbReference type="ChEBI" id="CHEBI:15378"/>
        <dbReference type="ChEBI" id="CHEBI:58405"/>
        <dbReference type="ChEBI" id="CHEBI:60033"/>
        <dbReference type="ChEBI" id="CHEBI:78435"/>
        <dbReference type="EC" id="2.4.99.28"/>
    </reaction>
</comment>
<keyword evidence="5 17" id="KW-0132">Cell division</keyword>
<evidence type="ECO:0000313" key="19">
    <source>
        <dbReference type="Proteomes" id="UP000295717"/>
    </source>
</evidence>
<evidence type="ECO:0000256" key="12">
    <source>
        <dbReference type="ARBA" id="ARBA00023136"/>
    </source>
</evidence>
<dbReference type="Proteomes" id="UP000295717">
    <property type="component" value="Unassembled WGS sequence"/>
</dbReference>
<dbReference type="UniPathway" id="UPA00219"/>
<evidence type="ECO:0000256" key="1">
    <source>
        <dbReference type="ARBA" id="ARBA00004651"/>
    </source>
</evidence>
<feature type="transmembrane region" description="Helical" evidence="17">
    <location>
        <begin position="211"/>
        <end position="231"/>
    </location>
</feature>
<dbReference type="GO" id="GO:0009252">
    <property type="term" value="P:peptidoglycan biosynthetic process"/>
    <property type="evidence" value="ECO:0007669"/>
    <property type="project" value="UniProtKB-UniRule"/>
</dbReference>
<keyword evidence="13 17" id="KW-0131">Cell cycle</keyword>
<evidence type="ECO:0000256" key="13">
    <source>
        <dbReference type="ARBA" id="ARBA00023306"/>
    </source>
</evidence>
<comment type="subcellular location">
    <subcellularLocation>
        <location evidence="17">Cell inner membrane</location>
        <topology evidence="17">Multi-pass membrane protein</topology>
    </subcellularLocation>
    <subcellularLocation>
        <location evidence="1">Cell membrane</location>
        <topology evidence="1">Multi-pass membrane protein</topology>
    </subcellularLocation>
    <text evidence="17">Localizes to the division septum.</text>
</comment>
<accession>A0A4R3N2U4</accession>
<evidence type="ECO:0000256" key="3">
    <source>
        <dbReference type="ARBA" id="ARBA00022475"/>
    </source>
</evidence>
<evidence type="ECO:0000256" key="15">
    <source>
        <dbReference type="ARBA" id="ARBA00038053"/>
    </source>
</evidence>
<dbReference type="OrthoDB" id="9768187at2"/>
<keyword evidence="8 17" id="KW-0812">Transmembrane</keyword>
<feature type="transmembrane region" description="Helical" evidence="17">
    <location>
        <begin position="97"/>
        <end position="115"/>
    </location>
</feature>
<evidence type="ECO:0000256" key="5">
    <source>
        <dbReference type="ARBA" id="ARBA00022618"/>
    </source>
</evidence>
<gene>
    <name evidence="17" type="primary">ftsW</name>
    <name evidence="18" type="ORF">EDC35_102391</name>
</gene>
<proteinExistence type="inferred from homology"/>
<evidence type="ECO:0000256" key="4">
    <source>
        <dbReference type="ARBA" id="ARBA00022519"/>
    </source>
</evidence>
<evidence type="ECO:0000256" key="8">
    <source>
        <dbReference type="ARBA" id="ARBA00022692"/>
    </source>
</evidence>
<protein>
    <recommendedName>
        <fullName evidence="17">Probable peptidoglycan glycosyltransferase FtsW</fullName>
        <shortName evidence="17">PGT</shortName>
        <ecNumber evidence="17">2.4.99.28</ecNumber>
    </recommendedName>
    <alternativeName>
        <fullName evidence="17">Cell division protein FtsW</fullName>
    </alternativeName>
    <alternativeName>
        <fullName evidence="17">Cell wall polymerase</fullName>
    </alternativeName>
    <alternativeName>
        <fullName evidence="17">Peptidoglycan polymerase</fullName>
        <shortName evidence="17">PG polymerase</shortName>
    </alternativeName>
</protein>
<keyword evidence="9 17" id="KW-0133">Cell shape</keyword>
<evidence type="ECO:0000256" key="16">
    <source>
        <dbReference type="ARBA" id="ARBA00049902"/>
    </source>
</evidence>
<keyword evidence="10 17" id="KW-0573">Peptidoglycan synthesis</keyword>
<dbReference type="EMBL" id="SMAO01000002">
    <property type="protein sequence ID" value="TCT23054.1"/>
    <property type="molecule type" value="Genomic_DNA"/>
</dbReference>
<dbReference type="PANTHER" id="PTHR30474">
    <property type="entry name" value="CELL CYCLE PROTEIN"/>
    <property type="match status" value="1"/>
</dbReference>
<keyword evidence="3 17" id="KW-1003">Cell membrane</keyword>
<comment type="pathway">
    <text evidence="2 17">Cell wall biogenesis; peptidoglycan biosynthesis.</text>
</comment>
<comment type="caution">
    <text evidence="18">The sequence shown here is derived from an EMBL/GenBank/DDBJ whole genome shotgun (WGS) entry which is preliminary data.</text>
</comment>
<evidence type="ECO:0000256" key="17">
    <source>
        <dbReference type="HAMAP-Rule" id="MF_00913"/>
    </source>
</evidence>
<evidence type="ECO:0000256" key="6">
    <source>
        <dbReference type="ARBA" id="ARBA00022676"/>
    </source>
</evidence>
<feature type="transmembrane region" description="Helical" evidence="17">
    <location>
        <begin position="187"/>
        <end position="204"/>
    </location>
</feature>
<dbReference type="GO" id="GO:0008360">
    <property type="term" value="P:regulation of cell shape"/>
    <property type="evidence" value="ECO:0007669"/>
    <property type="project" value="UniProtKB-KW"/>
</dbReference>
<dbReference type="NCBIfam" id="TIGR02614">
    <property type="entry name" value="ftsW"/>
    <property type="match status" value="1"/>
</dbReference>
<dbReference type="GO" id="GO:0015648">
    <property type="term" value="F:lipid-linked peptidoglycan transporter activity"/>
    <property type="evidence" value="ECO:0007669"/>
    <property type="project" value="TreeGrafter"/>
</dbReference>
<dbReference type="Pfam" id="PF01098">
    <property type="entry name" value="FTSW_RODA_SPOVE"/>
    <property type="match status" value="1"/>
</dbReference>
<dbReference type="EC" id="2.4.99.28" evidence="17"/>
<feature type="transmembrane region" description="Helical" evidence="17">
    <location>
        <begin position="164"/>
        <end position="181"/>
    </location>
</feature>
<dbReference type="RefSeq" id="WP_132976163.1">
    <property type="nucleotide sequence ID" value="NZ_SMAO01000002.1"/>
</dbReference>
<evidence type="ECO:0000256" key="14">
    <source>
        <dbReference type="ARBA" id="ARBA00023316"/>
    </source>
</evidence>
<dbReference type="AlphaFoldDB" id="A0A4R3N2U4"/>
<feature type="transmembrane region" description="Helical" evidence="17">
    <location>
        <begin position="294"/>
        <end position="314"/>
    </location>
</feature>
<comment type="function">
    <text evidence="17">Peptidoglycan polymerase that is essential for cell division.</text>
</comment>
<evidence type="ECO:0000256" key="7">
    <source>
        <dbReference type="ARBA" id="ARBA00022679"/>
    </source>
</evidence>
<dbReference type="InterPro" id="IPR013437">
    <property type="entry name" value="FtsW"/>
</dbReference>
<dbReference type="InterPro" id="IPR001182">
    <property type="entry name" value="FtsW/RodA"/>
</dbReference>
<keyword evidence="14 17" id="KW-0961">Cell wall biogenesis/degradation</keyword>
<organism evidence="18 19">
    <name type="scientific">Thiobaca trueperi</name>
    <dbReference type="NCBI Taxonomy" id="127458"/>
    <lineage>
        <taxon>Bacteria</taxon>
        <taxon>Pseudomonadati</taxon>
        <taxon>Pseudomonadota</taxon>
        <taxon>Gammaproteobacteria</taxon>
        <taxon>Chromatiales</taxon>
        <taxon>Chromatiaceae</taxon>
        <taxon>Thiobaca</taxon>
    </lineage>
</organism>
<dbReference type="HAMAP" id="MF_00913">
    <property type="entry name" value="PGT_FtsW_proteobact"/>
    <property type="match status" value="1"/>
</dbReference>
<dbReference type="GO" id="GO:0043093">
    <property type="term" value="P:FtsZ-dependent cytokinesis"/>
    <property type="evidence" value="ECO:0007669"/>
    <property type="project" value="UniProtKB-UniRule"/>
</dbReference>
<keyword evidence="11 17" id="KW-1133">Transmembrane helix</keyword>
<dbReference type="GO" id="GO:0008955">
    <property type="term" value="F:peptidoglycan glycosyltransferase activity"/>
    <property type="evidence" value="ECO:0007669"/>
    <property type="project" value="UniProtKB-UniRule"/>
</dbReference>
<keyword evidence="6 17" id="KW-0328">Glycosyltransferase</keyword>